<sequence length="1503" mass="162474">MDDEDRSLPEPFEVAEALWLHAYQTLAARLPPATDPPRPRPAAWPDLPGAPADPDAPDGGLPDGGPPSGRSAVPGADGPPPPWTAGPPGPTPPEDGPEPDHDTAPAVAPRPGPGADTLPAPPPGSPADAPTARRVTGRLALLREFPDDRPGAEALPDLPDAPAIARALRPLRRRVPSATAYELDEETTAERAVEDGFWLPYTRPATERRFTLTLVVDDHATMAVWEQTVAEFTAAAEQSGAFRDVRVRRMGPHTPPGGEPAAAVLRGPAGSPAELVDRTGRHLVLVLTDALGPLWRTGAGTRALETWAGAGPTAVIHLLGQRDWHRTALVPRRVRLHCPRPGAALAVAFPPEEYDPFDPPPADWTAAVPVLELDADWIGRWASLVAGEAPDGTDAPVLLLGVPAPEEEGEAESGPPDGPPPPTVQERIRRFRSHATPTAFRLATHLAAAVLDPRLVRTVRHRFVPEAQPVHVAELFLSGLVEEPARGTAARPPLDFVDGAREALLAGAMRADTARVARSVSDFFGARSPAARSLHGALLAPEEAPVPRPSDEELPFIRVELAILRALSGPYLTRAHRISSALESTTAGASFTPTNDSLVHDIRDTHVHSDTGGPSMTDTTASQHQREEGGAVNGTPAHPTSGTPTPASGTPIPAGTPIPGQHAPGVHPSRPPHSAVPAVWGSVPPNNPNFVGREDLLAQIREQLLTGDTSAVLPHTLHGMGGVGKSQIAIEYVYRYASDYDVVWWIPSEQPAMILTALTELAQRMGLNVGSEANRAVPAVREALRRGEPYDRWLLVFDNAENVEAVRPYFPTGGTGKILITSRNQEWDRVARTLSVDVFTREESKALLRRRARDLTDEDADRLAEALGDLPLAIEQAAAWQAVTGMTVPDYLRLINEKIAELMLELVPSPDYPMSVAAAWDVSLRQLEQRNPAALQLLQVCSFFAPEPISRSLFNNSRTTTIAPELDEVLRHPIKLGRAIREINIYALARIEHRHDTIQLHRLVQAVLVNRMSPQQQADMRHGAHLLLADANPNSPGSRELWPRYQALLPHVVVSRAVECDSPWVRGLIRGMVEFLHMWGDHAGSAAMAREALEIWTGKFGAEDQQTLEMAKWLAFTLRTLGEYQEAAAMMERTADTYLRTAGEDDEGTLDALIQLCSGLRLRAEMARGLEINRSVYERSLRSFGEDDPASLRAAHSLGVGLRLMGLYREARAYDTETARLRSLTLGEQHFDTLNTLSGLSIDIRETGDYLEAVAHQEDVYARYVTHFGEDTPASLGCARVLAVCRRRAGDHAGALALSEAAWTKFANRYGHDHPDAVACAANLVVDLRQDGQLRRSRELGEATVGRYAAKLGEAHPYTLSARVNLAITLRHLDEPAGAGEHLAAALPGLRENLGEDHVLALTAAIGAASQYAAEGRHEEALELDRATLEVLRRDHGEDHPTALACATNLVLDLRALGRDDEATALHTETLAGFRRRLGEDHPATVASASGKRADVDIAPVPF</sequence>
<dbReference type="NCBIfam" id="NF041121">
    <property type="entry name" value="SAV_2336_NTERM"/>
    <property type="match status" value="1"/>
</dbReference>
<dbReference type="PANTHER" id="PTHR46082">
    <property type="entry name" value="ATP/GTP-BINDING PROTEIN-RELATED"/>
    <property type="match status" value="1"/>
</dbReference>
<dbReference type="Pfam" id="PF25000">
    <property type="entry name" value="DUF7779"/>
    <property type="match status" value="1"/>
</dbReference>
<dbReference type="RefSeq" id="WP_189975086.1">
    <property type="nucleotide sequence ID" value="NZ_BMUL01000002.1"/>
</dbReference>
<dbReference type="Gene3D" id="3.40.50.300">
    <property type="entry name" value="P-loop containing nucleotide triphosphate hydrolases"/>
    <property type="match status" value="1"/>
</dbReference>
<dbReference type="NCBIfam" id="NF040586">
    <property type="entry name" value="FxSxx_TPR"/>
    <property type="match status" value="1"/>
</dbReference>
<dbReference type="EMBL" id="BMUL01000002">
    <property type="protein sequence ID" value="GHA68268.1"/>
    <property type="molecule type" value="Genomic_DNA"/>
</dbReference>
<feature type="domain" description="NB-ARC" evidence="2">
    <location>
        <begin position="694"/>
        <end position="852"/>
    </location>
</feature>
<feature type="region of interest" description="Disordered" evidence="1">
    <location>
        <begin position="30"/>
        <end position="131"/>
    </location>
</feature>
<dbReference type="InterPro" id="IPR002182">
    <property type="entry name" value="NB-ARC"/>
</dbReference>
<dbReference type="Pfam" id="PF13374">
    <property type="entry name" value="TPR_10"/>
    <property type="match status" value="3"/>
</dbReference>
<feature type="domain" description="DUF7779" evidence="3">
    <location>
        <begin position="927"/>
        <end position="1016"/>
    </location>
</feature>
<feature type="compositionally biased region" description="Pro residues" evidence="1">
    <location>
        <begin position="77"/>
        <end position="94"/>
    </location>
</feature>
<dbReference type="PANTHER" id="PTHR46082:SF6">
    <property type="entry name" value="AAA+ ATPASE DOMAIN-CONTAINING PROTEIN-RELATED"/>
    <property type="match status" value="1"/>
</dbReference>
<evidence type="ECO:0000313" key="4">
    <source>
        <dbReference type="EMBL" id="GHA68268.1"/>
    </source>
</evidence>
<dbReference type="SUPFAM" id="SSF52540">
    <property type="entry name" value="P-loop containing nucleoside triphosphate hydrolases"/>
    <property type="match status" value="1"/>
</dbReference>
<evidence type="ECO:0000256" key="1">
    <source>
        <dbReference type="SAM" id="MobiDB-lite"/>
    </source>
</evidence>
<dbReference type="SUPFAM" id="SSF48452">
    <property type="entry name" value="TPR-like"/>
    <property type="match status" value="3"/>
</dbReference>
<feature type="compositionally biased region" description="Low complexity" evidence="1">
    <location>
        <begin position="43"/>
        <end position="60"/>
    </location>
</feature>
<dbReference type="Pfam" id="PF00931">
    <property type="entry name" value="NB-ARC"/>
    <property type="match status" value="1"/>
</dbReference>
<evidence type="ECO:0000259" key="2">
    <source>
        <dbReference type="Pfam" id="PF00931"/>
    </source>
</evidence>
<protein>
    <submittedName>
        <fullName evidence="4">Cytochrome c</fullName>
    </submittedName>
</protein>
<dbReference type="InterPro" id="IPR047738">
    <property type="entry name" value="SAV_2336-like_N"/>
</dbReference>
<dbReference type="InterPro" id="IPR011990">
    <property type="entry name" value="TPR-like_helical_dom_sf"/>
</dbReference>
<dbReference type="InterPro" id="IPR027417">
    <property type="entry name" value="P-loop_NTPase"/>
</dbReference>
<reference evidence="4" key="1">
    <citation type="journal article" date="2014" name="Int. J. Syst. Evol. Microbiol.">
        <title>Complete genome sequence of Corynebacterium casei LMG S-19264T (=DSM 44701T), isolated from a smear-ripened cheese.</title>
        <authorList>
            <consortium name="US DOE Joint Genome Institute (JGI-PGF)"/>
            <person name="Walter F."/>
            <person name="Albersmeier A."/>
            <person name="Kalinowski J."/>
            <person name="Ruckert C."/>
        </authorList>
    </citation>
    <scope>NUCLEOTIDE SEQUENCE</scope>
    <source>
        <strain evidence="4">JCM 4518</strain>
    </source>
</reference>
<feature type="compositionally biased region" description="Low complexity" evidence="1">
    <location>
        <begin position="104"/>
        <end position="118"/>
    </location>
</feature>
<feature type="compositionally biased region" description="Pro residues" evidence="1">
    <location>
        <begin position="33"/>
        <end position="42"/>
    </location>
</feature>
<accession>A0A918SRQ3</accession>
<dbReference type="InterPro" id="IPR056681">
    <property type="entry name" value="DUF7779"/>
</dbReference>
<feature type="region of interest" description="Disordered" evidence="1">
    <location>
        <begin position="405"/>
        <end position="425"/>
    </location>
</feature>
<dbReference type="Gene3D" id="1.25.40.10">
    <property type="entry name" value="Tetratricopeptide repeat domain"/>
    <property type="match status" value="3"/>
</dbReference>
<evidence type="ECO:0000313" key="5">
    <source>
        <dbReference type="Proteomes" id="UP000644020"/>
    </source>
</evidence>
<keyword evidence="5" id="KW-1185">Reference proteome</keyword>
<evidence type="ECO:0000259" key="3">
    <source>
        <dbReference type="Pfam" id="PF25000"/>
    </source>
</evidence>
<proteinExistence type="predicted"/>
<comment type="caution">
    <text evidence="4">The sequence shown here is derived from an EMBL/GenBank/DDBJ whole genome shotgun (WGS) entry which is preliminary data.</text>
</comment>
<reference evidence="4" key="2">
    <citation type="submission" date="2020-09" db="EMBL/GenBank/DDBJ databases">
        <authorList>
            <person name="Sun Q."/>
            <person name="Ohkuma M."/>
        </authorList>
    </citation>
    <scope>NUCLEOTIDE SEQUENCE</scope>
    <source>
        <strain evidence="4">JCM 4518</strain>
    </source>
</reference>
<name>A0A918SRQ3_9ACTN</name>
<feature type="compositionally biased region" description="Polar residues" evidence="1">
    <location>
        <begin position="612"/>
        <end position="623"/>
    </location>
</feature>
<dbReference type="InterPro" id="IPR053137">
    <property type="entry name" value="NLR-like"/>
</dbReference>
<dbReference type="Pfam" id="PF13424">
    <property type="entry name" value="TPR_12"/>
    <property type="match status" value="2"/>
</dbReference>
<organism evidence="4 5">
    <name type="scientific">Streptomyces termitum</name>
    <dbReference type="NCBI Taxonomy" id="67368"/>
    <lineage>
        <taxon>Bacteria</taxon>
        <taxon>Bacillati</taxon>
        <taxon>Actinomycetota</taxon>
        <taxon>Actinomycetes</taxon>
        <taxon>Kitasatosporales</taxon>
        <taxon>Streptomycetaceae</taxon>
        <taxon>Streptomyces</taxon>
    </lineage>
</organism>
<dbReference type="Proteomes" id="UP000644020">
    <property type="component" value="Unassembled WGS sequence"/>
</dbReference>
<feature type="compositionally biased region" description="Low complexity" evidence="1">
    <location>
        <begin position="634"/>
        <end position="660"/>
    </location>
</feature>
<dbReference type="GO" id="GO:0043531">
    <property type="term" value="F:ADP binding"/>
    <property type="evidence" value="ECO:0007669"/>
    <property type="project" value="InterPro"/>
</dbReference>
<feature type="region of interest" description="Disordered" evidence="1">
    <location>
        <begin position="605"/>
        <end position="681"/>
    </location>
</feature>
<gene>
    <name evidence="4" type="ORF">GCM10010305_07860</name>
</gene>